<dbReference type="Pfam" id="PF08305">
    <property type="entry name" value="NPCBM"/>
    <property type="match status" value="1"/>
</dbReference>
<dbReference type="InterPro" id="IPR008979">
    <property type="entry name" value="Galactose-bd-like_sf"/>
</dbReference>
<comment type="caution">
    <text evidence="3">The sequence shown here is derived from an EMBL/GenBank/DDBJ whole genome shotgun (WGS) entry which is preliminary data.</text>
</comment>
<dbReference type="SUPFAM" id="SSF49785">
    <property type="entry name" value="Galactose-binding domain-like"/>
    <property type="match status" value="1"/>
</dbReference>
<gene>
    <name evidence="3" type="ORF">Poly59_46530</name>
</gene>
<dbReference type="Proteomes" id="UP000317977">
    <property type="component" value="Unassembled WGS sequence"/>
</dbReference>
<feature type="domain" description="Glycosyl hydrolase family 98 putative carbohydrate-binding module" evidence="2">
    <location>
        <begin position="308"/>
        <end position="397"/>
    </location>
</feature>
<accession>A0A5C6EJK0</accession>
<reference evidence="3 4" key="1">
    <citation type="submission" date="2019-02" db="EMBL/GenBank/DDBJ databases">
        <title>Deep-cultivation of Planctomycetes and their phenomic and genomic characterization uncovers novel biology.</title>
        <authorList>
            <person name="Wiegand S."/>
            <person name="Jogler M."/>
            <person name="Boedeker C."/>
            <person name="Pinto D."/>
            <person name="Vollmers J."/>
            <person name="Rivas-Marin E."/>
            <person name="Kohn T."/>
            <person name="Peeters S.H."/>
            <person name="Heuer A."/>
            <person name="Rast P."/>
            <person name="Oberbeckmann S."/>
            <person name="Bunk B."/>
            <person name="Jeske O."/>
            <person name="Meyerdierks A."/>
            <person name="Storesund J.E."/>
            <person name="Kallscheuer N."/>
            <person name="Luecker S."/>
            <person name="Lage O.M."/>
            <person name="Pohl T."/>
            <person name="Merkel B.J."/>
            <person name="Hornburger P."/>
            <person name="Mueller R.-W."/>
            <person name="Bruemmer F."/>
            <person name="Labrenz M."/>
            <person name="Spormann A.M."/>
            <person name="Op Den Camp H."/>
            <person name="Overmann J."/>
            <person name="Amann R."/>
            <person name="Jetten M.S.M."/>
            <person name="Mascher T."/>
            <person name="Medema M.H."/>
            <person name="Devos D.P."/>
            <person name="Kaster A.-K."/>
            <person name="Ovreas L."/>
            <person name="Rohde M."/>
            <person name="Galperin M.Y."/>
            <person name="Jogler C."/>
        </authorList>
    </citation>
    <scope>NUCLEOTIDE SEQUENCE [LARGE SCALE GENOMIC DNA]</scope>
    <source>
        <strain evidence="3 4">Poly59</strain>
    </source>
</reference>
<feature type="signal peptide" evidence="1">
    <location>
        <begin position="1"/>
        <end position="28"/>
    </location>
</feature>
<keyword evidence="1" id="KW-0732">Signal</keyword>
<dbReference type="Gene3D" id="2.60.120.1060">
    <property type="entry name" value="NPCBM/NEW2 domain"/>
    <property type="match status" value="1"/>
</dbReference>
<dbReference type="AlphaFoldDB" id="A0A5C6EJK0"/>
<proteinExistence type="predicted"/>
<dbReference type="EMBL" id="SJPX01000005">
    <property type="protein sequence ID" value="TWU47811.1"/>
    <property type="molecule type" value="Genomic_DNA"/>
</dbReference>
<evidence type="ECO:0000256" key="1">
    <source>
        <dbReference type="SAM" id="SignalP"/>
    </source>
</evidence>
<evidence type="ECO:0000313" key="4">
    <source>
        <dbReference type="Proteomes" id="UP000317977"/>
    </source>
</evidence>
<feature type="chain" id="PRO_5022865034" evidence="1">
    <location>
        <begin position="29"/>
        <end position="400"/>
    </location>
</feature>
<keyword evidence="4" id="KW-1185">Reference proteome</keyword>
<name>A0A5C6EJK0_9BACT</name>
<protein>
    <submittedName>
        <fullName evidence="3">NPCBM/NEW2 domain protein</fullName>
    </submittedName>
</protein>
<sequence precursor="true">MTVTPRYLVIPKAIAACTVLLLAHALTANVVTAGNAMTVTTQSGESFGGDFAGIGDDSMLIIVDGAERAIPFSELQSLTPDDVASETGPAFRVTLVDGSRIAAQDISLDESGVVIEPRRQRTIRADLRKVKAIRFRASATTTDAQWLGLLEKESRGDVMVIRRPGDKLDPTSGIVEAIADAKVTFNLDGDTVAAPMDKLEGVIFGSTASVSDDAEIRIVDVYGSQWSVQSLSPSEPGQPLKLTLSSGLQHELPLGQIASMKLSSGMMMLATEKPAAASMTTYIETNVDAGLIDAFLGPAASGDADLAINGGGKIEYRVAEGFETISGTVVRSNKTKIASGVTVRVTLDGKTVWEESLTDTEPRGFEIPIASARRVAIEVDCQDDGDLGDMVTILRPRLLK</sequence>
<evidence type="ECO:0000259" key="2">
    <source>
        <dbReference type="Pfam" id="PF08305"/>
    </source>
</evidence>
<dbReference type="InterPro" id="IPR013222">
    <property type="entry name" value="Glyco_hyd_98_carb-bd"/>
</dbReference>
<organism evidence="3 4">
    <name type="scientific">Rubripirellula reticaptiva</name>
    <dbReference type="NCBI Taxonomy" id="2528013"/>
    <lineage>
        <taxon>Bacteria</taxon>
        <taxon>Pseudomonadati</taxon>
        <taxon>Planctomycetota</taxon>
        <taxon>Planctomycetia</taxon>
        <taxon>Pirellulales</taxon>
        <taxon>Pirellulaceae</taxon>
        <taxon>Rubripirellula</taxon>
    </lineage>
</organism>
<evidence type="ECO:0000313" key="3">
    <source>
        <dbReference type="EMBL" id="TWU47811.1"/>
    </source>
</evidence>
<dbReference type="InterPro" id="IPR038637">
    <property type="entry name" value="NPCBM_sf"/>
</dbReference>